<proteinExistence type="predicted"/>
<organism evidence="1 2">
    <name type="scientific">Eumeta variegata</name>
    <name type="common">Bagworm moth</name>
    <name type="synonym">Eumeta japonica</name>
    <dbReference type="NCBI Taxonomy" id="151549"/>
    <lineage>
        <taxon>Eukaryota</taxon>
        <taxon>Metazoa</taxon>
        <taxon>Ecdysozoa</taxon>
        <taxon>Arthropoda</taxon>
        <taxon>Hexapoda</taxon>
        <taxon>Insecta</taxon>
        <taxon>Pterygota</taxon>
        <taxon>Neoptera</taxon>
        <taxon>Endopterygota</taxon>
        <taxon>Lepidoptera</taxon>
        <taxon>Glossata</taxon>
        <taxon>Ditrysia</taxon>
        <taxon>Tineoidea</taxon>
        <taxon>Psychidae</taxon>
        <taxon>Oiketicinae</taxon>
        <taxon>Eumeta</taxon>
    </lineage>
</organism>
<protein>
    <submittedName>
        <fullName evidence="1">Uncharacterized protein</fullName>
    </submittedName>
</protein>
<evidence type="ECO:0000313" key="2">
    <source>
        <dbReference type="Proteomes" id="UP000299102"/>
    </source>
</evidence>
<dbReference type="Proteomes" id="UP000299102">
    <property type="component" value="Unassembled WGS sequence"/>
</dbReference>
<reference evidence="1 2" key="1">
    <citation type="journal article" date="2019" name="Commun. Biol.">
        <title>The bagworm genome reveals a unique fibroin gene that provides high tensile strength.</title>
        <authorList>
            <person name="Kono N."/>
            <person name="Nakamura H."/>
            <person name="Ohtoshi R."/>
            <person name="Tomita M."/>
            <person name="Numata K."/>
            <person name="Arakawa K."/>
        </authorList>
    </citation>
    <scope>NUCLEOTIDE SEQUENCE [LARGE SCALE GENOMIC DNA]</scope>
</reference>
<dbReference type="AlphaFoldDB" id="A0A4C1UCY5"/>
<keyword evidence="2" id="KW-1185">Reference proteome</keyword>
<accession>A0A4C1UCY5</accession>
<comment type="caution">
    <text evidence="1">The sequence shown here is derived from an EMBL/GenBank/DDBJ whole genome shotgun (WGS) entry which is preliminary data.</text>
</comment>
<evidence type="ECO:0000313" key="1">
    <source>
        <dbReference type="EMBL" id="GBP23822.1"/>
    </source>
</evidence>
<sequence length="135" mass="15802">MVVQWLMTTKRAGSTFRRRLTARPFLWSAQDGAAAGARAPLMRRKITRKRLFYLPYPKKKNQMKRKDLWRFVRRTESRTSPRLRRRVGPCARAGSAVRPASALRWSESICFVRINEWLRSRSSAVVTHGVLKIFL</sequence>
<gene>
    <name evidence="1" type="ORF">EVAR_86197_1</name>
</gene>
<name>A0A4C1UCY5_EUMVA</name>
<dbReference type="EMBL" id="BGZK01000154">
    <property type="protein sequence ID" value="GBP23822.1"/>
    <property type="molecule type" value="Genomic_DNA"/>
</dbReference>